<dbReference type="SMART" id="SM00382">
    <property type="entry name" value="AAA"/>
    <property type="match status" value="1"/>
</dbReference>
<dbReference type="Gene3D" id="3.40.50.300">
    <property type="entry name" value="P-loop containing nucleotide triphosphate hydrolases"/>
    <property type="match status" value="1"/>
</dbReference>
<reference evidence="5 6" key="1">
    <citation type="submission" date="2019-08" db="EMBL/GenBank/DDBJ databases">
        <title>Highly reduced genomes of protist endosymbionts show evolutionary convergence.</title>
        <authorList>
            <person name="George E."/>
            <person name="Husnik F."/>
            <person name="Tashyreva D."/>
            <person name="Prokopchuk G."/>
            <person name="Horak A."/>
            <person name="Kwong W.K."/>
            <person name="Lukes J."/>
            <person name="Keeling P.J."/>
        </authorList>
    </citation>
    <scope>NUCLEOTIDE SEQUENCE [LARGE SCALE GENOMIC DNA]</scope>
    <source>
        <strain evidence="5">1605</strain>
    </source>
</reference>
<evidence type="ECO:0000259" key="4">
    <source>
        <dbReference type="PROSITE" id="PS50893"/>
    </source>
</evidence>
<dbReference type="InterPro" id="IPR003439">
    <property type="entry name" value="ABC_transporter-like_ATP-bd"/>
</dbReference>
<dbReference type="PROSITE" id="PS50893">
    <property type="entry name" value="ABC_TRANSPORTER_2"/>
    <property type="match status" value="1"/>
</dbReference>
<evidence type="ECO:0000256" key="1">
    <source>
        <dbReference type="ARBA" id="ARBA00022448"/>
    </source>
</evidence>
<name>A0A5C0UE40_9PROT</name>
<dbReference type="OrthoDB" id="9802264at2"/>
<dbReference type="PANTHER" id="PTHR43023">
    <property type="entry name" value="PROTEIN TRIGALACTOSYLDIACYLGLYCEROL 3, CHLOROPLASTIC"/>
    <property type="match status" value="1"/>
</dbReference>
<feature type="domain" description="ABC transporter" evidence="4">
    <location>
        <begin position="8"/>
        <end position="230"/>
    </location>
</feature>
<dbReference type="InterPro" id="IPR017871">
    <property type="entry name" value="ABC_transporter-like_CS"/>
</dbReference>
<keyword evidence="2" id="KW-0547">Nucleotide-binding</keyword>
<dbReference type="GO" id="GO:0005524">
    <property type="term" value="F:ATP binding"/>
    <property type="evidence" value="ECO:0007669"/>
    <property type="project" value="UniProtKB-KW"/>
</dbReference>
<dbReference type="AlphaFoldDB" id="A0A5C0UE40"/>
<dbReference type="EMBL" id="CP043315">
    <property type="protein sequence ID" value="QEK38029.1"/>
    <property type="molecule type" value="Genomic_DNA"/>
</dbReference>
<dbReference type="Pfam" id="PF00005">
    <property type="entry name" value="ABC_tran"/>
    <property type="match status" value="1"/>
</dbReference>
<dbReference type="InterPro" id="IPR003593">
    <property type="entry name" value="AAA+_ATPase"/>
</dbReference>
<dbReference type="SUPFAM" id="SSF52540">
    <property type="entry name" value="P-loop containing nucleoside triphosphate hydrolases"/>
    <property type="match status" value="1"/>
</dbReference>
<evidence type="ECO:0000313" key="6">
    <source>
        <dbReference type="Proteomes" id="UP000325155"/>
    </source>
</evidence>
<proteinExistence type="predicted"/>
<gene>
    <name evidence="5" type="ORF">FZC35_01400</name>
</gene>
<dbReference type="InterPro" id="IPR027417">
    <property type="entry name" value="P-loop_NTPase"/>
</dbReference>
<dbReference type="Proteomes" id="UP000325155">
    <property type="component" value="Chromosome"/>
</dbReference>
<organism evidence="5 6">
    <name type="scientific">Candidatus Cytomitobacter indipagum</name>
    <dbReference type="NCBI Taxonomy" id="2601575"/>
    <lineage>
        <taxon>Bacteria</taxon>
        <taxon>Pseudomonadati</taxon>
        <taxon>Pseudomonadota</taxon>
        <taxon>Alphaproteobacteria</taxon>
        <taxon>Holosporales</taxon>
        <taxon>Holosporaceae</taxon>
        <taxon>Candidatus Cytomitobacter</taxon>
    </lineage>
</organism>
<accession>A0A5C0UE40</accession>
<dbReference type="PANTHER" id="PTHR43023:SF3">
    <property type="entry name" value="PROTEIN TRIGALACTOSYLDIACYLGLYCEROL 3, CHLOROPLASTIC"/>
    <property type="match status" value="1"/>
</dbReference>
<evidence type="ECO:0000256" key="2">
    <source>
        <dbReference type="ARBA" id="ARBA00022741"/>
    </source>
</evidence>
<protein>
    <submittedName>
        <fullName evidence="5">ATP-binding cassette domain-containing protein</fullName>
    </submittedName>
</protein>
<keyword evidence="6" id="KW-1185">Reference proteome</keyword>
<dbReference type="KEGG" id="cip:FZC35_01400"/>
<evidence type="ECO:0000313" key="5">
    <source>
        <dbReference type="EMBL" id="QEK38029.1"/>
    </source>
</evidence>
<dbReference type="PROSITE" id="PS00211">
    <property type="entry name" value="ABC_TRANSPORTER_1"/>
    <property type="match status" value="1"/>
</dbReference>
<keyword evidence="1" id="KW-0813">Transport</keyword>
<evidence type="ECO:0000256" key="3">
    <source>
        <dbReference type="ARBA" id="ARBA00022840"/>
    </source>
</evidence>
<sequence>MYKDGDMMSLLDCVKINTKIHKEIIHEDLDFSIKKGEIVSLMGRSGSGKTSFANILLGFMKINSGSVLWKGKKLDINQVKSRIGFQPQNGALLADKTVLENVAMPLRYVANFDWDLSFELAMNKILLTGLTEKDFCKYPHMLSGGMIKRVSLARAMSIDPELLILDEPLSGLDAISSKQFENLIWSLSHSTSVICITHNFIKSHKYYILENKKILQLKEEEIKESEYVKF</sequence>
<dbReference type="GO" id="GO:0016887">
    <property type="term" value="F:ATP hydrolysis activity"/>
    <property type="evidence" value="ECO:0007669"/>
    <property type="project" value="InterPro"/>
</dbReference>
<keyword evidence="3 5" id="KW-0067">ATP-binding</keyword>